<feature type="region of interest" description="Disordered" evidence="1">
    <location>
        <begin position="58"/>
        <end position="82"/>
    </location>
</feature>
<protein>
    <submittedName>
        <fullName evidence="2">Uncharacterized protein</fullName>
    </submittedName>
</protein>
<evidence type="ECO:0000256" key="1">
    <source>
        <dbReference type="SAM" id="MobiDB-lite"/>
    </source>
</evidence>
<comment type="caution">
    <text evidence="2">The sequence shown here is derived from an EMBL/GenBank/DDBJ whole genome shotgun (WGS) entry which is preliminary data.</text>
</comment>
<name>A0AA38PSR6_9AGAR</name>
<organism evidence="2 3">
    <name type="scientific">Lentinula detonsa</name>
    <dbReference type="NCBI Taxonomy" id="2804962"/>
    <lineage>
        <taxon>Eukaryota</taxon>
        <taxon>Fungi</taxon>
        <taxon>Dikarya</taxon>
        <taxon>Basidiomycota</taxon>
        <taxon>Agaricomycotina</taxon>
        <taxon>Agaricomycetes</taxon>
        <taxon>Agaricomycetidae</taxon>
        <taxon>Agaricales</taxon>
        <taxon>Marasmiineae</taxon>
        <taxon>Omphalotaceae</taxon>
        <taxon>Lentinula</taxon>
    </lineage>
</organism>
<proteinExistence type="predicted"/>
<accession>A0AA38PSR6</accession>
<feature type="compositionally biased region" description="Polar residues" evidence="1">
    <location>
        <begin position="66"/>
        <end position="82"/>
    </location>
</feature>
<evidence type="ECO:0000313" key="2">
    <source>
        <dbReference type="EMBL" id="KAJ3981013.1"/>
    </source>
</evidence>
<dbReference type="EMBL" id="MU802141">
    <property type="protein sequence ID" value="KAJ3981013.1"/>
    <property type="molecule type" value="Genomic_DNA"/>
</dbReference>
<sequence length="226" mass="25186">MMCLGSLYQYFSSLGIWSTGIPTEMSQTAQSTSTETDHLILSDRNEKTNSLLCLGLSETLPKDTPSPAQRTSSLETKTTSVHSSKRYWDHGAEQRQFEPHHPLNNQRGCWDNKYTGSQLILLNTTSGYSQSLSTRSGVDSLINLSSLESEFQRNTDFNDDSTERIKIKAQEESSSSETVQAEPHTWGYSSDNTESLARSARAIENTLRLAATYLDSYEATKPITPP</sequence>
<feature type="region of interest" description="Disordered" evidence="1">
    <location>
        <begin position="169"/>
        <end position="192"/>
    </location>
</feature>
<evidence type="ECO:0000313" key="3">
    <source>
        <dbReference type="Proteomes" id="UP001163850"/>
    </source>
</evidence>
<reference evidence="2" key="1">
    <citation type="submission" date="2022-08" db="EMBL/GenBank/DDBJ databases">
        <authorList>
            <consortium name="DOE Joint Genome Institute"/>
            <person name="Min B."/>
            <person name="Riley R."/>
            <person name="Sierra-Patev S."/>
            <person name="Naranjo-Ortiz M."/>
            <person name="Looney B."/>
            <person name="Konkel Z."/>
            <person name="Slot J.C."/>
            <person name="Sakamoto Y."/>
            <person name="Steenwyk J.L."/>
            <person name="Rokas A."/>
            <person name="Carro J."/>
            <person name="Camarero S."/>
            <person name="Ferreira P."/>
            <person name="Molpeceres G."/>
            <person name="Ruiz-Duenas F.J."/>
            <person name="Serrano A."/>
            <person name="Henrissat B."/>
            <person name="Drula E."/>
            <person name="Hughes K.W."/>
            <person name="Mata J.L."/>
            <person name="Ishikawa N.K."/>
            <person name="Vargas-Isla R."/>
            <person name="Ushijima S."/>
            <person name="Smith C.A."/>
            <person name="Ahrendt S."/>
            <person name="Andreopoulos W."/>
            <person name="He G."/>
            <person name="Labutti K."/>
            <person name="Lipzen A."/>
            <person name="Ng V."/>
            <person name="Sandor L."/>
            <person name="Barry K."/>
            <person name="Martinez A.T."/>
            <person name="Xiao Y."/>
            <person name="Gibbons J.G."/>
            <person name="Terashima K."/>
            <person name="Hibbett D.S."/>
            <person name="Grigoriev I.V."/>
        </authorList>
    </citation>
    <scope>NUCLEOTIDE SEQUENCE</scope>
    <source>
        <strain evidence="2">TFB7829</strain>
    </source>
</reference>
<gene>
    <name evidence="2" type="ORF">F5890DRAFT_607943</name>
</gene>
<dbReference type="Proteomes" id="UP001163850">
    <property type="component" value="Unassembled WGS sequence"/>
</dbReference>
<dbReference type="AlphaFoldDB" id="A0AA38PSR6"/>